<keyword evidence="3 8" id="KW-0812">Transmembrane</keyword>
<dbReference type="Gene3D" id="2.40.160.50">
    <property type="entry name" value="membrane protein fhac: a member of the omp85/tpsb transporter family"/>
    <property type="match status" value="1"/>
</dbReference>
<gene>
    <name evidence="8" type="primary">bamA</name>
    <name evidence="11" type="ORF">SAMN04488138_108124</name>
</gene>
<dbReference type="InterPro" id="IPR023707">
    <property type="entry name" value="OM_assembly_BamA"/>
</dbReference>
<proteinExistence type="inferred from homology"/>
<evidence type="ECO:0000313" key="12">
    <source>
        <dbReference type="Proteomes" id="UP000183299"/>
    </source>
</evidence>
<feature type="chain" id="PRO_5010391645" description="Outer membrane protein assembly factor BamA" evidence="8">
    <location>
        <begin position="28"/>
        <end position="788"/>
    </location>
</feature>
<evidence type="ECO:0000256" key="5">
    <source>
        <dbReference type="ARBA" id="ARBA00022737"/>
    </source>
</evidence>
<dbReference type="AlphaFoldDB" id="A0A1I3THS6"/>
<dbReference type="PIRSF" id="PIRSF006076">
    <property type="entry name" value="OM_assembly_OMP85"/>
    <property type="match status" value="1"/>
</dbReference>
<dbReference type="GO" id="GO:0043165">
    <property type="term" value="P:Gram-negative-bacterium-type cell outer membrane assembly"/>
    <property type="evidence" value="ECO:0007669"/>
    <property type="project" value="UniProtKB-UniRule"/>
</dbReference>
<dbReference type="Gene3D" id="3.10.20.310">
    <property type="entry name" value="membrane protein fhac"/>
    <property type="match status" value="5"/>
</dbReference>
<evidence type="ECO:0000256" key="7">
    <source>
        <dbReference type="ARBA" id="ARBA00023237"/>
    </source>
</evidence>
<evidence type="ECO:0000256" key="6">
    <source>
        <dbReference type="ARBA" id="ARBA00023136"/>
    </source>
</evidence>
<reference evidence="11 12" key="1">
    <citation type="submission" date="2016-10" db="EMBL/GenBank/DDBJ databases">
        <authorList>
            <person name="de Groot N.N."/>
        </authorList>
    </citation>
    <scope>NUCLEOTIDE SEQUENCE [LARGE SCALE GENOMIC DNA]</scope>
    <source>
        <strain evidence="11 12">CGMCC 1.8891</strain>
    </source>
</reference>
<keyword evidence="6 8" id="KW-0472">Membrane</keyword>
<evidence type="ECO:0000256" key="4">
    <source>
        <dbReference type="ARBA" id="ARBA00022729"/>
    </source>
</evidence>
<dbReference type="Pfam" id="PF01103">
    <property type="entry name" value="Omp85"/>
    <property type="match status" value="1"/>
</dbReference>
<protein>
    <recommendedName>
        <fullName evidence="8 9">Outer membrane protein assembly factor BamA</fullName>
    </recommendedName>
</protein>
<dbReference type="OrthoDB" id="9803054at2"/>
<keyword evidence="2 8" id="KW-1134">Transmembrane beta strand</keyword>
<dbReference type="GeneID" id="98665430"/>
<dbReference type="EMBL" id="FORY01000008">
    <property type="protein sequence ID" value="SFJ70072.1"/>
    <property type="molecule type" value="Genomic_DNA"/>
</dbReference>
<dbReference type="RefSeq" id="WP_082715285.1">
    <property type="nucleotide sequence ID" value="NZ_FORY01000008.1"/>
</dbReference>
<feature type="domain" description="POTRA" evidence="10">
    <location>
        <begin position="366"/>
        <end position="439"/>
    </location>
</feature>
<dbReference type="GO" id="GO:0009279">
    <property type="term" value="C:cell outer membrane"/>
    <property type="evidence" value="ECO:0007669"/>
    <property type="project" value="UniProtKB-SubCell"/>
</dbReference>
<dbReference type="HAMAP" id="MF_01430">
    <property type="entry name" value="OM_assembly_BamA"/>
    <property type="match status" value="1"/>
</dbReference>
<dbReference type="PANTHER" id="PTHR12815">
    <property type="entry name" value="SORTING AND ASSEMBLY MACHINERY SAMM50 PROTEIN FAMILY MEMBER"/>
    <property type="match status" value="1"/>
</dbReference>
<accession>A0A1I3THS6</accession>
<dbReference type="STRING" id="576117.SAMN04488138_108124"/>
<keyword evidence="5 8" id="KW-0677">Repeat</keyword>
<evidence type="ECO:0000256" key="8">
    <source>
        <dbReference type="HAMAP-Rule" id="MF_01430"/>
    </source>
</evidence>
<dbReference type="InterPro" id="IPR010827">
    <property type="entry name" value="BamA/TamA_POTRA"/>
</dbReference>
<name>A0A1I3THS6_9RHOB</name>
<keyword evidence="7 8" id="KW-0998">Cell outer membrane</keyword>
<dbReference type="GO" id="GO:0051205">
    <property type="term" value="P:protein insertion into membrane"/>
    <property type="evidence" value="ECO:0007669"/>
    <property type="project" value="UniProtKB-UniRule"/>
</dbReference>
<comment type="subunit">
    <text evidence="8">Part of the Bam complex.</text>
</comment>
<evidence type="ECO:0000256" key="9">
    <source>
        <dbReference type="NCBIfam" id="TIGR03303"/>
    </source>
</evidence>
<dbReference type="Pfam" id="PF07244">
    <property type="entry name" value="POTRA"/>
    <property type="match status" value="3"/>
</dbReference>
<dbReference type="InterPro" id="IPR034746">
    <property type="entry name" value="POTRA"/>
</dbReference>
<keyword evidence="12" id="KW-1185">Reference proteome</keyword>
<dbReference type="InterPro" id="IPR000184">
    <property type="entry name" value="Bac_surfAg_D15"/>
</dbReference>
<keyword evidence="4 8" id="KW-0732">Signal</keyword>
<feature type="domain" description="POTRA" evidence="10">
    <location>
        <begin position="45"/>
        <end position="112"/>
    </location>
</feature>
<dbReference type="PROSITE" id="PS51779">
    <property type="entry name" value="POTRA"/>
    <property type="match status" value="3"/>
</dbReference>
<feature type="signal peptide" evidence="8">
    <location>
        <begin position="1"/>
        <end position="27"/>
    </location>
</feature>
<dbReference type="InterPro" id="IPR039910">
    <property type="entry name" value="D15-like"/>
</dbReference>
<evidence type="ECO:0000313" key="11">
    <source>
        <dbReference type="EMBL" id="SFJ70072.1"/>
    </source>
</evidence>
<comment type="function">
    <text evidence="8">Part of the outer membrane protein assembly complex, which is involved in assembly and insertion of beta-barrel proteins into the outer membrane.</text>
</comment>
<dbReference type="PANTHER" id="PTHR12815:SF23">
    <property type="entry name" value="OUTER MEMBRANE PROTEIN ASSEMBLY FACTOR BAMA"/>
    <property type="match status" value="1"/>
</dbReference>
<comment type="subcellular location">
    <subcellularLocation>
        <location evidence="8">Cell outer membrane</location>
    </subcellularLocation>
    <subcellularLocation>
        <location evidence="1">Membrane</location>
    </subcellularLocation>
</comment>
<dbReference type="Proteomes" id="UP000183299">
    <property type="component" value="Unassembled WGS sequence"/>
</dbReference>
<comment type="similarity">
    <text evidence="8">Belongs to the BamA family.</text>
</comment>
<dbReference type="NCBIfam" id="TIGR03303">
    <property type="entry name" value="OM_YaeT"/>
    <property type="match status" value="1"/>
</dbReference>
<sequence length="788" mass="87138" precursor="true">MLSMNHRSTRVKPRLARAFALSFAAFAVTSVSYTVFPAPAEAQSYRFTNVVVEGNARVSQGTILSYAGISRGQSVSGGELNDAYQKVLGSGLFETVEFVPSGSTLVIKVTEFPIVSRISIEGNRKVSDDALMSVLTTKVRGVYSPSDAEADAANMTKMYEAKGQLVATVTPKIIRRSDNRVDVVFEVTEGKGVEIERLSFVGNRNYSDSRLRRVLETKQAGALRFIIGRDTYTEDRIQFDKQVLTDFYTSRGYIDFQVLNVAAEFSRERNAYFLTFNVREGQKYEFGNITVSSEIAEALEEDFAKVNKIRAGQTYSPLAVENSIDRMEALALKKGIDFLRVEPVVTRNQRSQTLDIEFKLTRGPRVFVERIDIEGNQTTLDRVVRQKFKVVEGDPFNPRQIRASAERIRALGFFSNADVETRQGSAPDQMIVDVNVTEKPTGSFTFGGNYSVSDGANLIASFSEANFLGRGQSLSFNLTTDIDDGSLSFSFVEPAFLGRDVAFGFSAGLGTSQPGYAEYNIERAYVSPRLTFPVSEHGSLTLNYRAEMARITDDEDYWEDDYSSYSAYYASQINGDIDDGWETTSSVGYSYSYDTRRSGLSTNSGILFKFGQDFAGPVGGDISYTKTSFELTGRTKVWNEEITLVATLEGGVLDAGDDSSVANRYFNSSSIIRGFETGGIGPRSETNDAALGGDYYAVARLDAQFPLGLPEEYGLSGGLFFDYGSVWGLDDTDNIYSGSDDLHWRSVIGASVFWTTPLGPLRFNFSKALQKEDYDEEQTFDLTISTSF</sequence>
<evidence type="ECO:0000256" key="1">
    <source>
        <dbReference type="ARBA" id="ARBA00004370"/>
    </source>
</evidence>
<evidence type="ECO:0000259" key="10">
    <source>
        <dbReference type="PROSITE" id="PS51779"/>
    </source>
</evidence>
<evidence type="ECO:0000256" key="2">
    <source>
        <dbReference type="ARBA" id="ARBA00022452"/>
    </source>
</evidence>
<organism evidence="11 12">
    <name type="scientific">Celeribacter halophilus</name>
    <dbReference type="NCBI Taxonomy" id="576117"/>
    <lineage>
        <taxon>Bacteria</taxon>
        <taxon>Pseudomonadati</taxon>
        <taxon>Pseudomonadota</taxon>
        <taxon>Alphaproteobacteria</taxon>
        <taxon>Rhodobacterales</taxon>
        <taxon>Roseobacteraceae</taxon>
        <taxon>Celeribacter</taxon>
    </lineage>
</organism>
<feature type="domain" description="POTRA" evidence="10">
    <location>
        <begin position="113"/>
        <end position="190"/>
    </location>
</feature>
<evidence type="ECO:0000256" key="3">
    <source>
        <dbReference type="ARBA" id="ARBA00022692"/>
    </source>
</evidence>